<dbReference type="GO" id="GO:0016787">
    <property type="term" value="F:hydrolase activity"/>
    <property type="evidence" value="ECO:0007669"/>
    <property type="project" value="UniProtKB-KW"/>
</dbReference>
<name>A0A417YZI6_9BACI</name>
<dbReference type="Proteomes" id="UP000284416">
    <property type="component" value="Unassembled WGS sequence"/>
</dbReference>
<dbReference type="OrthoDB" id="9810012at2"/>
<dbReference type="AlphaFoldDB" id="A0A417YZI6"/>
<keyword evidence="1" id="KW-0378">Hydrolase</keyword>
<proteinExistence type="predicted"/>
<evidence type="ECO:0000313" key="2">
    <source>
        <dbReference type="Proteomes" id="UP000284416"/>
    </source>
</evidence>
<accession>A0A417YZI6</accession>
<protein>
    <submittedName>
        <fullName evidence="1">Hydrolase</fullName>
    </submittedName>
</protein>
<evidence type="ECO:0000313" key="1">
    <source>
        <dbReference type="EMBL" id="RHW43297.1"/>
    </source>
</evidence>
<gene>
    <name evidence="1" type="ORF">D1B31_01090</name>
</gene>
<comment type="caution">
    <text evidence="1">The sequence shown here is derived from an EMBL/GenBank/DDBJ whole genome shotgun (WGS) entry which is preliminary data.</text>
</comment>
<keyword evidence="2" id="KW-1185">Reference proteome</keyword>
<dbReference type="RefSeq" id="WP_118918905.1">
    <property type="nucleotide sequence ID" value="NZ_QWEG01000001.1"/>
</dbReference>
<sequence length="209" mass="24599">MGSRIMQLVIGNRIAECLSVDEKDRTPFLVGSVAPDAVFSFEEKNLSHFFVGEIQDYSRHADINGFLRKYSLLVKNKDPYILGYFAHLVADDIWLRGFYFSWLRNRMDADEGLYQLYHNDFWLLNGKLLDYYGFTEKLRKKLNHFPSIVDLEELKSEDVEKFIPYVLSDMEYDQEVLKEKLNVFTFNQILGYVETSVDMGIKNIKRIFS</sequence>
<organism evidence="1 2">
    <name type="scientific">Neobacillus notoginsengisoli</name>
    <dbReference type="NCBI Taxonomy" id="1578198"/>
    <lineage>
        <taxon>Bacteria</taxon>
        <taxon>Bacillati</taxon>
        <taxon>Bacillota</taxon>
        <taxon>Bacilli</taxon>
        <taxon>Bacillales</taxon>
        <taxon>Bacillaceae</taxon>
        <taxon>Neobacillus</taxon>
    </lineage>
</organism>
<reference evidence="1 2" key="1">
    <citation type="journal article" date="2017" name="Int. J. Syst. Evol. Microbiol.">
        <title>Bacillus notoginsengisoli sp. nov., a novel bacterium isolated from the rhizosphere of Panax notoginseng.</title>
        <authorList>
            <person name="Zhang M.Y."/>
            <person name="Cheng J."/>
            <person name="Cai Y."/>
            <person name="Zhang T.Y."/>
            <person name="Wu Y.Y."/>
            <person name="Manikprabhu D."/>
            <person name="Li W.J."/>
            <person name="Zhang Y.X."/>
        </authorList>
    </citation>
    <scope>NUCLEOTIDE SEQUENCE [LARGE SCALE GENOMIC DNA]</scope>
    <source>
        <strain evidence="1 2">JCM 30743</strain>
    </source>
</reference>
<dbReference type="EMBL" id="QWEG01000001">
    <property type="protein sequence ID" value="RHW43297.1"/>
    <property type="molecule type" value="Genomic_DNA"/>
</dbReference>